<accession>A0A8S1UU96</accession>
<dbReference type="InterPro" id="IPR019734">
    <property type="entry name" value="TPR_rpt"/>
</dbReference>
<keyword evidence="1" id="KW-0677">Repeat</keyword>
<dbReference type="PROSITE" id="PS50005">
    <property type="entry name" value="TPR"/>
    <property type="match status" value="1"/>
</dbReference>
<dbReference type="PANTHER" id="PTHR44943">
    <property type="entry name" value="CELLULOSE SYNTHASE OPERON PROTEIN C"/>
    <property type="match status" value="1"/>
</dbReference>
<evidence type="ECO:0000313" key="5">
    <source>
        <dbReference type="Proteomes" id="UP000689195"/>
    </source>
</evidence>
<feature type="repeat" description="TPR" evidence="3">
    <location>
        <begin position="22"/>
        <end position="55"/>
    </location>
</feature>
<dbReference type="Proteomes" id="UP000689195">
    <property type="component" value="Unassembled WGS sequence"/>
</dbReference>
<gene>
    <name evidence="4" type="ORF">PPENT_87.1.T0480009</name>
</gene>
<evidence type="ECO:0000256" key="3">
    <source>
        <dbReference type="PROSITE-ProRule" id="PRU00339"/>
    </source>
</evidence>
<dbReference type="OrthoDB" id="10043504at2759"/>
<dbReference type="SMART" id="SM00028">
    <property type="entry name" value="TPR"/>
    <property type="match status" value="1"/>
</dbReference>
<evidence type="ECO:0000256" key="2">
    <source>
        <dbReference type="ARBA" id="ARBA00022803"/>
    </source>
</evidence>
<organism evidence="4 5">
    <name type="scientific">Paramecium pentaurelia</name>
    <dbReference type="NCBI Taxonomy" id="43138"/>
    <lineage>
        <taxon>Eukaryota</taxon>
        <taxon>Sar</taxon>
        <taxon>Alveolata</taxon>
        <taxon>Ciliophora</taxon>
        <taxon>Intramacronucleata</taxon>
        <taxon>Oligohymenophorea</taxon>
        <taxon>Peniculida</taxon>
        <taxon>Parameciidae</taxon>
        <taxon>Paramecium</taxon>
    </lineage>
</organism>
<keyword evidence="5" id="KW-1185">Reference proteome</keyword>
<dbReference type="InterPro" id="IPR051685">
    <property type="entry name" value="Ycf3/AcsC/BcsC/TPR_MFPF"/>
</dbReference>
<keyword evidence="2 3" id="KW-0802">TPR repeat</keyword>
<comment type="caution">
    <text evidence="4">The sequence shown here is derived from an EMBL/GenBank/DDBJ whole genome shotgun (WGS) entry which is preliminary data.</text>
</comment>
<sequence>MNRFPEALEQYKLAINNNRENSIYFFNKAATLNQMNRFEEALEYFDYALQRNQNDSSYQTNKGISKKQIQFFQQKFQFNKARAVMLKKKKNFKNLNNRRIMQFRITQIIQTINLLT</sequence>
<dbReference type="EMBL" id="CAJJDO010000048">
    <property type="protein sequence ID" value="CAD8167817.1"/>
    <property type="molecule type" value="Genomic_DNA"/>
</dbReference>
<evidence type="ECO:0008006" key="6">
    <source>
        <dbReference type="Google" id="ProtNLM"/>
    </source>
</evidence>
<name>A0A8S1UU96_9CILI</name>
<dbReference type="AlphaFoldDB" id="A0A8S1UU96"/>
<proteinExistence type="predicted"/>
<reference evidence="4" key="1">
    <citation type="submission" date="2021-01" db="EMBL/GenBank/DDBJ databases">
        <authorList>
            <consortium name="Genoscope - CEA"/>
            <person name="William W."/>
        </authorList>
    </citation>
    <scope>NUCLEOTIDE SEQUENCE</scope>
</reference>
<dbReference type="PANTHER" id="PTHR44943:SF4">
    <property type="entry name" value="TPR REPEAT-CONTAINING PROTEIN MJ0798"/>
    <property type="match status" value="1"/>
</dbReference>
<evidence type="ECO:0000313" key="4">
    <source>
        <dbReference type="EMBL" id="CAD8167817.1"/>
    </source>
</evidence>
<dbReference type="Pfam" id="PF00515">
    <property type="entry name" value="TPR_1"/>
    <property type="match status" value="1"/>
</dbReference>
<evidence type="ECO:0000256" key="1">
    <source>
        <dbReference type="ARBA" id="ARBA00022737"/>
    </source>
</evidence>
<protein>
    <recommendedName>
        <fullName evidence="6">Tetratricopeptide repeat protein</fullName>
    </recommendedName>
</protein>